<proteinExistence type="predicted"/>
<sequence length="228" mass="26210">MDEDCKRDLENLEISVMEREKEVLDVTAFIVNNNPIPLDDNCSPEDVRRKQHQLCEILASTFICEQPKDYSLPDSQELRVHKVLKELNDEIKNAQKLLDALKAELSDVKEDVSRLEAKKLGLAKMKEAHLNRVVTLETATYAKERATASRIYHHVKSDLRSVVEAVFPDNLDFENLLADLTRAYLKGGDNVYVDVTPYTLAYINYLTSAEIAVYHRNDRSKIRLMEML</sequence>
<keyword evidence="2" id="KW-1185">Reference proteome</keyword>
<dbReference type="RefSeq" id="XP_017888792.1">
    <property type="nucleotide sequence ID" value="XM_018033303.2"/>
</dbReference>
<dbReference type="AlphaFoldDB" id="A0AAJ7NCN5"/>
<protein>
    <submittedName>
        <fullName evidence="3">Uncharacterized protein LOC108630190</fullName>
    </submittedName>
</protein>
<dbReference type="KEGG" id="ccal:108630190"/>
<name>A0AAJ7NCN5_9HYME</name>
<feature type="coiled-coil region" evidence="1">
    <location>
        <begin position="84"/>
        <end position="118"/>
    </location>
</feature>
<organism evidence="2 3">
    <name type="scientific">Ceratina calcarata</name>
    <dbReference type="NCBI Taxonomy" id="156304"/>
    <lineage>
        <taxon>Eukaryota</taxon>
        <taxon>Metazoa</taxon>
        <taxon>Ecdysozoa</taxon>
        <taxon>Arthropoda</taxon>
        <taxon>Hexapoda</taxon>
        <taxon>Insecta</taxon>
        <taxon>Pterygota</taxon>
        <taxon>Neoptera</taxon>
        <taxon>Endopterygota</taxon>
        <taxon>Hymenoptera</taxon>
        <taxon>Apocrita</taxon>
        <taxon>Aculeata</taxon>
        <taxon>Apoidea</taxon>
        <taxon>Anthophila</taxon>
        <taxon>Apidae</taxon>
        <taxon>Ceratina</taxon>
        <taxon>Zadontomerus</taxon>
    </lineage>
</organism>
<evidence type="ECO:0000313" key="3">
    <source>
        <dbReference type="RefSeq" id="XP_017888792.1"/>
    </source>
</evidence>
<dbReference type="GeneID" id="108630190"/>
<evidence type="ECO:0000313" key="2">
    <source>
        <dbReference type="Proteomes" id="UP000694925"/>
    </source>
</evidence>
<gene>
    <name evidence="3" type="primary">LOC108630190</name>
</gene>
<evidence type="ECO:0000256" key="1">
    <source>
        <dbReference type="SAM" id="Coils"/>
    </source>
</evidence>
<keyword evidence="1" id="KW-0175">Coiled coil</keyword>
<dbReference type="Proteomes" id="UP000694925">
    <property type="component" value="Unplaced"/>
</dbReference>
<accession>A0AAJ7NCN5</accession>
<reference evidence="3" key="1">
    <citation type="submission" date="2025-08" db="UniProtKB">
        <authorList>
            <consortium name="RefSeq"/>
        </authorList>
    </citation>
    <scope>IDENTIFICATION</scope>
    <source>
        <tissue evidence="3">Whole body</tissue>
    </source>
</reference>